<protein>
    <submittedName>
        <fullName evidence="1">Tripartite motif-containing protein 65</fullName>
    </submittedName>
</protein>
<name>A0ACC3MJ04_9PEZI</name>
<dbReference type="EMBL" id="JAUTXU010000235">
    <property type="protein sequence ID" value="KAK3696867.1"/>
    <property type="molecule type" value="Genomic_DNA"/>
</dbReference>
<gene>
    <name evidence="1" type="primary">TRIM65</name>
    <name evidence="1" type="ORF">LTR37_017773</name>
</gene>
<proteinExistence type="predicted"/>
<evidence type="ECO:0000313" key="1">
    <source>
        <dbReference type="EMBL" id="KAK3696867.1"/>
    </source>
</evidence>
<keyword evidence="2" id="KW-1185">Reference proteome</keyword>
<accession>A0ACC3MJ04</accession>
<organism evidence="1 2">
    <name type="scientific">Vermiconidia calcicola</name>
    <dbReference type="NCBI Taxonomy" id="1690605"/>
    <lineage>
        <taxon>Eukaryota</taxon>
        <taxon>Fungi</taxon>
        <taxon>Dikarya</taxon>
        <taxon>Ascomycota</taxon>
        <taxon>Pezizomycotina</taxon>
        <taxon>Dothideomycetes</taxon>
        <taxon>Dothideomycetidae</taxon>
        <taxon>Mycosphaerellales</taxon>
        <taxon>Extremaceae</taxon>
        <taxon>Vermiconidia</taxon>
    </lineage>
</organism>
<evidence type="ECO:0000313" key="2">
    <source>
        <dbReference type="Proteomes" id="UP001281147"/>
    </source>
</evidence>
<reference evidence="1" key="1">
    <citation type="submission" date="2023-07" db="EMBL/GenBank/DDBJ databases">
        <title>Black Yeasts Isolated from many extreme environments.</title>
        <authorList>
            <person name="Coleine C."/>
            <person name="Stajich J.E."/>
            <person name="Selbmann L."/>
        </authorList>
    </citation>
    <scope>NUCLEOTIDE SEQUENCE</scope>
    <source>
        <strain evidence="1">CCFEE 5714</strain>
    </source>
</reference>
<dbReference type="Proteomes" id="UP001281147">
    <property type="component" value="Unassembled WGS sequence"/>
</dbReference>
<comment type="caution">
    <text evidence="1">The sequence shown here is derived from an EMBL/GenBank/DDBJ whole genome shotgun (WGS) entry which is preliminary data.</text>
</comment>
<sequence length="300" mass="33582">MPPTHPSAPKATTNDSLEPVEASTLPENELCSICWDVYKGPMRLPCGHIFCNACIRESLASSQLCPFCRSVAYQNVSTRMNCVLEDVITILEDLRGVPVGLAFIFLMLLMALLLIFRELLRYLVLIFRDLEKLVIDMIKLINCILTPQALQLIGILLVLPVYVKVLCVIRIWYGSLKALETSLGRNFGWIQYCESFVRLHDLDWNVSGTAAGMYAMFRGWEAAAIAIATDSIENPWTARLVEYFFLVLDAASVLELSLAAGDVLRMDARSEPEDFGSVCESMLAHIAFGCVGIWLLRKYT</sequence>